<accession>A0ABV8QLX2</accession>
<evidence type="ECO:0000313" key="2">
    <source>
        <dbReference type="Proteomes" id="UP001595907"/>
    </source>
</evidence>
<reference evidence="2" key="1">
    <citation type="journal article" date="2019" name="Int. J. Syst. Evol. Microbiol.">
        <title>The Global Catalogue of Microorganisms (GCM) 10K type strain sequencing project: providing services to taxonomists for standard genome sequencing and annotation.</title>
        <authorList>
            <consortium name="The Broad Institute Genomics Platform"/>
            <consortium name="The Broad Institute Genome Sequencing Center for Infectious Disease"/>
            <person name="Wu L."/>
            <person name="Ma J."/>
        </authorList>
    </citation>
    <scope>NUCLEOTIDE SEQUENCE [LARGE SCALE GENOMIC DNA]</scope>
    <source>
        <strain evidence="2">CECT 8289</strain>
    </source>
</reference>
<dbReference type="EMBL" id="JBHSCZ010000001">
    <property type="protein sequence ID" value="MFC4261305.1"/>
    <property type="molecule type" value="Genomic_DNA"/>
</dbReference>
<gene>
    <name evidence="1" type="ORF">ACFOWM_00315</name>
</gene>
<keyword evidence="2" id="KW-1185">Reference proteome</keyword>
<comment type="caution">
    <text evidence="1">The sequence shown here is derived from an EMBL/GenBank/DDBJ whole genome shotgun (WGS) entry which is preliminary data.</text>
</comment>
<dbReference type="Proteomes" id="UP001595907">
    <property type="component" value="Unassembled WGS sequence"/>
</dbReference>
<name>A0ABV8QLX2_9BACT</name>
<proteinExistence type="predicted"/>
<dbReference type="RefSeq" id="WP_379705399.1">
    <property type="nucleotide sequence ID" value="NZ_JBHSCZ010000001.1"/>
</dbReference>
<protein>
    <submittedName>
        <fullName evidence="1">Uncharacterized protein</fullName>
    </submittedName>
</protein>
<organism evidence="1 2">
    <name type="scientific">Ferruginibacter yonginensis</name>
    <dbReference type="NCBI Taxonomy" id="1310416"/>
    <lineage>
        <taxon>Bacteria</taxon>
        <taxon>Pseudomonadati</taxon>
        <taxon>Bacteroidota</taxon>
        <taxon>Chitinophagia</taxon>
        <taxon>Chitinophagales</taxon>
        <taxon>Chitinophagaceae</taxon>
        <taxon>Ferruginibacter</taxon>
    </lineage>
</organism>
<sequence>MISSYLQQLTQLLNQIPRRYTTDNLKEMYGLIDAYDTILLELEADTTYETLVADYFDTLDTIRAATKKSTDNKASKKQKDDYFDAAATTFKNSVTDLMAIVQ</sequence>
<evidence type="ECO:0000313" key="1">
    <source>
        <dbReference type="EMBL" id="MFC4261305.1"/>
    </source>
</evidence>